<dbReference type="AlphaFoldDB" id="A0A8J5JUU2"/>
<evidence type="ECO:0000313" key="10">
    <source>
        <dbReference type="EMBL" id="KAG7162866.1"/>
    </source>
</evidence>
<evidence type="ECO:0000256" key="2">
    <source>
        <dbReference type="ARBA" id="ARBA00022723"/>
    </source>
</evidence>
<dbReference type="EMBL" id="JAHLQT010026839">
    <property type="protein sequence ID" value="KAG7162866.1"/>
    <property type="molecule type" value="Genomic_DNA"/>
</dbReference>
<dbReference type="GO" id="GO:0008270">
    <property type="term" value="F:zinc ion binding"/>
    <property type="evidence" value="ECO:0007669"/>
    <property type="project" value="UniProtKB-KW"/>
</dbReference>
<dbReference type="Proteomes" id="UP000747542">
    <property type="component" value="Unassembled WGS sequence"/>
</dbReference>
<dbReference type="InterPro" id="IPR013087">
    <property type="entry name" value="Znf_C2H2_type"/>
</dbReference>
<keyword evidence="2" id="KW-0479">Metal-binding</keyword>
<evidence type="ECO:0000256" key="7">
    <source>
        <dbReference type="ARBA" id="ARBA00037948"/>
    </source>
</evidence>
<dbReference type="FunFam" id="3.30.160.60:FF:000448">
    <property type="entry name" value="RE1-silencing transcription factor A"/>
    <property type="match status" value="1"/>
</dbReference>
<organism evidence="10 11">
    <name type="scientific">Homarus americanus</name>
    <name type="common">American lobster</name>
    <dbReference type="NCBI Taxonomy" id="6706"/>
    <lineage>
        <taxon>Eukaryota</taxon>
        <taxon>Metazoa</taxon>
        <taxon>Ecdysozoa</taxon>
        <taxon>Arthropoda</taxon>
        <taxon>Crustacea</taxon>
        <taxon>Multicrustacea</taxon>
        <taxon>Malacostraca</taxon>
        <taxon>Eumalacostraca</taxon>
        <taxon>Eucarida</taxon>
        <taxon>Decapoda</taxon>
        <taxon>Pleocyemata</taxon>
        <taxon>Astacidea</taxon>
        <taxon>Nephropoidea</taxon>
        <taxon>Nephropidae</taxon>
        <taxon>Homarus</taxon>
    </lineage>
</organism>
<keyword evidence="3" id="KW-0677">Repeat</keyword>
<dbReference type="PROSITE" id="PS50157">
    <property type="entry name" value="ZINC_FINGER_C2H2_2"/>
    <property type="match status" value="1"/>
</dbReference>
<dbReference type="PANTHER" id="PTHR24388">
    <property type="entry name" value="ZINC FINGER PROTEIN"/>
    <property type="match status" value="1"/>
</dbReference>
<dbReference type="Pfam" id="PF00096">
    <property type="entry name" value="zf-C2H2"/>
    <property type="match status" value="1"/>
</dbReference>
<protein>
    <submittedName>
        <fullName evidence="10">RE1-silencing transcription factor-like 8</fullName>
    </submittedName>
</protein>
<dbReference type="PANTHER" id="PTHR24388:SF54">
    <property type="entry name" value="PROTEIN ESCARGOT"/>
    <property type="match status" value="1"/>
</dbReference>
<dbReference type="SUPFAM" id="SSF57667">
    <property type="entry name" value="beta-beta-alpha zinc fingers"/>
    <property type="match status" value="1"/>
</dbReference>
<evidence type="ECO:0000256" key="3">
    <source>
        <dbReference type="ARBA" id="ARBA00022737"/>
    </source>
</evidence>
<comment type="subcellular location">
    <subcellularLocation>
        <location evidence="1">Nucleus</location>
    </subcellularLocation>
</comment>
<keyword evidence="4 8" id="KW-0863">Zinc-finger</keyword>
<dbReference type="SMART" id="SM00355">
    <property type="entry name" value="ZnF_C2H2"/>
    <property type="match status" value="2"/>
</dbReference>
<evidence type="ECO:0000256" key="4">
    <source>
        <dbReference type="ARBA" id="ARBA00022771"/>
    </source>
</evidence>
<dbReference type="GO" id="GO:0000981">
    <property type="term" value="F:DNA-binding transcription factor activity, RNA polymerase II-specific"/>
    <property type="evidence" value="ECO:0007669"/>
    <property type="project" value="TreeGrafter"/>
</dbReference>
<gene>
    <name evidence="10" type="primary">Rest-L8</name>
    <name evidence="10" type="ORF">Hamer_G022623</name>
</gene>
<keyword evidence="6" id="KW-0539">Nucleus</keyword>
<keyword evidence="11" id="KW-1185">Reference proteome</keyword>
<sequence>MKVVGSHFPSASYGIIEEPQIYTHQRNYLQNRRTSRCNVLSTQEFGKNKLTNARDKPHKCQLCPYAASTAYNLKTHMSTHTGEKPFACMHCSYRTAHSSDLNVHMRASKMKLIVGISLQALNVEKPFACPICPYSTVFIVDE</sequence>
<comment type="caution">
    <text evidence="10">The sequence shown here is derived from an EMBL/GenBank/DDBJ whole genome shotgun (WGS) entry which is preliminary data.</text>
</comment>
<reference evidence="10" key="1">
    <citation type="journal article" date="2021" name="Sci. Adv.">
        <title>The American lobster genome reveals insights on longevity, neural, and immune adaptations.</title>
        <authorList>
            <person name="Polinski J.M."/>
            <person name="Zimin A.V."/>
            <person name="Clark K.F."/>
            <person name="Kohn A.B."/>
            <person name="Sadowski N."/>
            <person name="Timp W."/>
            <person name="Ptitsyn A."/>
            <person name="Khanna P."/>
            <person name="Romanova D.Y."/>
            <person name="Williams P."/>
            <person name="Greenwood S.J."/>
            <person name="Moroz L.L."/>
            <person name="Walt D.R."/>
            <person name="Bodnar A.G."/>
        </authorList>
    </citation>
    <scope>NUCLEOTIDE SEQUENCE</scope>
    <source>
        <strain evidence="10">GMGI-L3</strain>
    </source>
</reference>
<keyword evidence="5" id="KW-0862">Zinc</keyword>
<comment type="similarity">
    <text evidence="7">Belongs to the snail C2H2-type zinc-finger protein family.</text>
</comment>
<dbReference type="GO" id="GO:0005634">
    <property type="term" value="C:nucleus"/>
    <property type="evidence" value="ECO:0007669"/>
    <property type="project" value="UniProtKB-SubCell"/>
</dbReference>
<evidence type="ECO:0000259" key="9">
    <source>
        <dbReference type="PROSITE" id="PS50157"/>
    </source>
</evidence>
<proteinExistence type="inferred from homology"/>
<evidence type="ECO:0000256" key="8">
    <source>
        <dbReference type="PROSITE-ProRule" id="PRU00042"/>
    </source>
</evidence>
<evidence type="ECO:0000256" key="6">
    <source>
        <dbReference type="ARBA" id="ARBA00023242"/>
    </source>
</evidence>
<accession>A0A8J5JUU2</accession>
<name>A0A8J5JUU2_HOMAM</name>
<evidence type="ECO:0000256" key="1">
    <source>
        <dbReference type="ARBA" id="ARBA00004123"/>
    </source>
</evidence>
<dbReference type="FunFam" id="3.30.160.60:FF:001249">
    <property type="entry name" value="CTCF"/>
    <property type="match status" value="1"/>
</dbReference>
<evidence type="ECO:0000256" key="5">
    <source>
        <dbReference type="ARBA" id="ARBA00022833"/>
    </source>
</evidence>
<dbReference type="GO" id="GO:0000978">
    <property type="term" value="F:RNA polymerase II cis-regulatory region sequence-specific DNA binding"/>
    <property type="evidence" value="ECO:0007669"/>
    <property type="project" value="TreeGrafter"/>
</dbReference>
<feature type="domain" description="C2H2-type" evidence="9">
    <location>
        <begin position="58"/>
        <end position="85"/>
    </location>
</feature>
<evidence type="ECO:0000313" key="11">
    <source>
        <dbReference type="Proteomes" id="UP000747542"/>
    </source>
</evidence>
<dbReference type="InterPro" id="IPR050527">
    <property type="entry name" value="Snail/Krueppel_Znf"/>
</dbReference>
<dbReference type="Gene3D" id="3.30.160.60">
    <property type="entry name" value="Classic Zinc Finger"/>
    <property type="match status" value="2"/>
</dbReference>
<dbReference type="InterPro" id="IPR036236">
    <property type="entry name" value="Znf_C2H2_sf"/>
</dbReference>